<feature type="compositionally biased region" description="Basic and acidic residues" evidence="2">
    <location>
        <begin position="51"/>
        <end position="69"/>
    </location>
</feature>
<organism evidence="3 4">
    <name type="scientific">Mizuhopecten yessoensis</name>
    <name type="common">Japanese scallop</name>
    <name type="synonym">Patinopecten yessoensis</name>
    <dbReference type="NCBI Taxonomy" id="6573"/>
    <lineage>
        <taxon>Eukaryota</taxon>
        <taxon>Metazoa</taxon>
        <taxon>Spiralia</taxon>
        <taxon>Lophotrochozoa</taxon>
        <taxon>Mollusca</taxon>
        <taxon>Bivalvia</taxon>
        <taxon>Autobranchia</taxon>
        <taxon>Pteriomorphia</taxon>
        <taxon>Pectinida</taxon>
        <taxon>Pectinoidea</taxon>
        <taxon>Pectinidae</taxon>
        <taxon>Mizuhopecten</taxon>
    </lineage>
</organism>
<dbReference type="PANTHER" id="PTHR46657">
    <property type="entry name" value="CENTROSOMAL PROTEIN OF 128 KDA"/>
    <property type="match status" value="1"/>
</dbReference>
<dbReference type="STRING" id="6573.A0A210QE40"/>
<feature type="region of interest" description="Disordered" evidence="2">
    <location>
        <begin position="970"/>
        <end position="1030"/>
    </location>
</feature>
<dbReference type="GO" id="GO:0005814">
    <property type="term" value="C:centriole"/>
    <property type="evidence" value="ECO:0007669"/>
    <property type="project" value="TreeGrafter"/>
</dbReference>
<feature type="region of interest" description="Disordered" evidence="2">
    <location>
        <begin position="51"/>
        <end position="89"/>
    </location>
</feature>
<feature type="compositionally biased region" description="Basic and acidic residues" evidence="2">
    <location>
        <begin position="1018"/>
        <end position="1030"/>
    </location>
</feature>
<comment type="caution">
    <text evidence="3">The sequence shown here is derived from an EMBL/GenBank/DDBJ whole genome shotgun (WGS) entry which is preliminary data.</text>
</comment>
<keyword evidence="4" id="KW-1185">Reference proteome</keyword>
<feature type="compositionally biased region" description="Basic and acidic residues" evidence="2">
    <location>
        <begin position="686"/>
        <end position="712"/>
    </location>
</feature>
<dbReference type="PANTHER" id="PTHR46657:SF1">
    <property type="entry name" value="CENTROSOMAL PROTEIN OF 128 KDA"/>
    <property type="match status" value="1"/>
</dbReference>
<feature type="region of interest" description="Disordered" evidence="2">
    <location>
        <begin position="122"/>
        <end position="141"/>
    </location>
</feature>
<feature type="coiled-coil region" evidence="1">
    <location>
        <begin position="157"/>
        <end position="184"/>
    </location>
</feature>
<keyword evidence="1" id="KW-0175">Coiled coil</keyword>
<feature type="coiled-coil region" evidence="1">
    <location>
        <begin position="926"/>
        <end position="953"/>
    </location>
</feature>
<reference evidence="3 4" key="1">
    <citation type="journal article" date="2017" name="Nat. Ecol. Evol.">
        <title>Scallop genome provides insights into evolution of bilaterian karyotype and development.</title>
        <authorList>
            <person name="Wang S."/>
            <person name="Zhang J."/>
            <person name="Jiao W."/>
            <person name="Li J."/>
            <person name="Xun X."/>
            <person name="Sun Y."/>
            <person name="Guo X."/>
            <person name="Huan P."/>
            <person name="Dong B."/>
            <person name="Zhang L."/>
            <person name="Hu X."/>
            <person name="Sun X."/>
            <person name="Wang J."/>
            <person name="Zhao C."/>
            <person name="Wang Y."/>
            <person name="Wang D."/>
            <person name="Huang X."/>
            <person name="Wang R."/>
            <person name="Lv J."/>
            <person name="Li Y."/>
            <person name="Zhang Z."/>
            <person name="Liu B."/>
            <person name="Lu W."/>
            <person name="Hui Y."/>
            <person name="Liang J."/>
            <person name="Zhou Z."/>
            <person name="Hou R."/>
            <person name="Li X."/>
            <person name="Liu Y."/>
            <person name="Li H."/>
            <person name="Ning X."/>
            <person name="Lin Y."/>
            <person name="Zhao L."/>
            <person name="Xing Q."/>
            <person name="Dou J."/>
            <person name="Li Y."/>
            <person name="Mao J."/>
            <person name="Guo H."/>
            <person name="Dou H."/>
            <person name="Li T."/>
            <person name="Mu C."/>
            <person name="Jiang W."/>
            <person name="Fu Q."/>
            <person name="Fu X."/>
            <person name="Miao Y."/>
            <person name="Liu J."/>
            <person name="Yu Q."/>
            <person name="Li R."/>
            <person name="Liao H."/>
            <person name="Li X."/>
            <person name="Kong Y."/>
            <person name="Jiang Z."/>
            <person name="Chourrout D."/>
            <person name="Li R."/>
            <person name="Bao Z."/>
        </authorList>
    </citation>
    <scope>NUCLEOTIDE SEQUENCE [LARGE SCALE GENOMIC DNA]</scope>
    <source>
        <strain evidence="3 4">PY_sf001</strain>
    </source>
</reference>
<evidence type="ECO:0000313" key="3">
    <source>
        <dbReference type="EMBL" id="OWF46996.1"/>
    </source>
</evidence>
<evidence type="ECO:0000256" key="1">
    <source>
        <dbReference type="SAM" id="Coils"/>
    </source>
</evidence>
<feature type="region of interest" description="Disordered" evidence="2">
    <location>
        <begin position="686"/>
        <end position="718"/>
    </location>
</feature>
<feature type="region of interest" description="Disordered" evidence="2">
    <location>
        <begin position="270"/>
        <end position="300"/>
    </location>
</feature>
<dbReference type="InterPro" id="IPR026652">
    <property type="entry name" value="CEP128"/>
</dbReference>
<evidence type="ECO:0000256" key="2">
    <source>
        <dbReference type="SAM" id="MobiDB-lite"/>
    </source>
</evidence>
<feature type="coiled-coil region" evidence="1">
    <location>
        <begin position="524"/>
        <end position="660"/>
    </location>
</feature>
<feature type="compositionally biased region" description="Basic residues" evidence="2">
    <location>
        <begin position="980"/>
        <end position="989"/>
    </location>
</feature>
<sequence length="1030" mass="121443">MDDRVHQLTDNLQGTTRNLRSLDRMLGTYRDVGREQRGAVDRLRDDLRTTQDELQRERVRSPLHHRDYGSDSEYEISPMANRRRRKRRSTVRFADDMNRELHGLHRSFRDLSNDHFDLETSLNRETERRDRNDGESKRTMREISDNLKRLPHSDPVAMRVEERLAAIQNELRSERQSLNRYDELVNLSTDLRQALNTHQHLLTQPQRPAMDDRLQAQYIQAESQKNRIESELDAVKRKLDQTAGGKAALEQQVGDLRAQLNRMEQDRARMKNHLEESRYEEEVRDRRKKQSLEEDRDRVRRSLEKEVVDLRGQLSRSMGAHGEVDELRRGIDRSERQRAQLSDHIETITRDLENREKQTAKLITQLKETSDKFEEADRHKSQLMAQYEDTLGRLKECSKELEKTVTELRGTQGTLSEAERKRDEFKGRAQETVRQWKMKTKQLEREVDRHKHGTNTLMQRNEQLVKELEGMRHQLHHQGVQMDNLKRELGDALAVRAAQDEQIRLKDVEINELKSVRMDLDHELRDSRSVCDRMENELNAAQTRVSTLSEEKNRLEDKLSSVEAAHLLSQDQANQLQQELKELSSVKAEFASQLSLANGKIHDLRHNFVELQHREKAAREELKIYQRQLAEERESHHNTVENLKQELNEVKVREAHVMQDIQRKMKRGHAEYEATIQALKMELGEEKSSSKISKRNEEKMRQDVERLTHEVERSEEESSNLLRRLEHAHQEFQTQTQMAESDMSRVKKYEDELFALKSELKKSRTDHDGLVYEMVTEVDTLMELVATGSMEKRQTVTAVKGAPNGPSATVVDIKSKMKWLRREIRDRIKYEQKLRKDLREALTCNDHDRQFLLAELAKREDVLDELSSAKQELAYRDLDNVQAVEKLQEHILDLTDELELRKIREEEIIRAQESDKQHIIEDLHELRTVQEEKARIEDRYLRLSETMRALQDEIKSANIGGNKVTEFERERNVGNLRKSTTPRKKNQRVRIHESSKRPITPPSKLKKGQTPPMSLSEEEFKRRYMSEKDC</sequence>
<accession>A0A210QE40</accession>
<feature type="coiled-coil region" evidence="1">
    <location>
        <begin position="324"/>
        <end position="446"/>
    </location>
</feature>
<proteinExistence type="predicted"/>
<dbReference type="GO" id="GO:0000922">
    <property type="term" value="C:spindle pole"/>
    <property type="evidence" value="ECO:0007669"/>
    <property type="project" value="TreeGrafter"/>
</dbReference>
<dbReference type="AlphaFoldDB" id="A0A210QE40"/>
<protein>
    <submittedName>
        <fullName evidence="3">Uncharacterized protein</fullName>
    </submittedName>
</protein>
<name>A0A210QE40_MIZYE</name>
<dbReference type="EMBL" id="NEDP02004057">
    <property type="protein sequence ID" value="OWF46996.1"/>
    <property type="molecule type" value="Genomic_DNA"/>
</dbReference>
<gene>
    <name evidence="3" type="ORF">KP79_PYT10112</name>
</gene>
<dbReference type="Proteomes" id="UP000242188">
    <property type="component" value="Unassembled WGS sequence"/>
</dbReference>
<evidence type="ECO:0000313" key="4">
    <source>
        <dbReference type="Proteomes" id="UP000242188"/>
    </source>
</evidence>
<dbReference type="OrthoDB" id="10046318at2759"/>